<organism evidence="11 12">
    <name type="scientific">Populibacterium corticicola</name>
    <dbReference type="NCBI Taxonomy" id="1812826"/>
    <lineage>
        <taxon>Bacteria</taxon>
        <taxon>Bacillati</taxon>
        <taxon>Actinomycetota</taxon>
        <taxon>Actinomycetes</taxon>
        <taxon>Micrococcales</taxon>
        <taxon>Jonesiaceae</taxon>
        <taxon>Populibacterium</taxon>
    </lineage>
</organism>
<name>A0ABW5XED0_9MICO</name>
<dbReference type="NCBIfam" id="NF001299">
    <property type="entry name" value="PRK00241.1"/>
    <property type="match status" value="1"/>
</dbReference>
<keyword evidence="12" id="KW-1185">Reference proteome</keyword>
<dbReference type="PANTHER" id="PTHR42904">
    <property type="entry name" value="NUDIX HYDROLASE, NUDC SUBFAMILY"/>
    <property type="match status" value="1"/>
</dbReference>
<dbReference type="PROSITE" id="PS51462">
    <property type="entry name" value="NUDIX"/>
    <property type="match status" value="1"/>
</dbReference>
<dbReference type="Gene3D" id="3.90.79.20">
    <property type="match status" value="1"/>
</dbReference>
<evidence type="ECO:0000256" key="9">
    <source>
        <dbReference type="ARBA" id="ARBA00023679"/>
    </source>
</evidence>
<keyword evidence="6 11" id="KW-0378">Hydrolase</keyword>
<reference evidence="12" key="1">
    <citation type="journal article" date="2019" name="Int. J. Syst. Evol. Microbiol.">
        <title>The Global Catalogue of Microorganisms (GCM) 10K type strain sequencing project: providing services to taxonomists for standard genome sequencing and annotation.</title>
        <authorList>
            <consortium name="The Broad Institute Genomics Platform"/>
            <consortium name="The Broad Institute Genome Sequencing Center for Infectious Disease"/>
            <person name="Wu L."/>
            <person name="Ma J."/>
        </authorList>
    </citation>
    <scope>NUCLEOTIDE SEQUENCE [LARGE SCALE GENOMIC DNA]</scope>
    <source>
        <strain evidence="12">KCTC 33576</strain>
    </source>
</reference>
<evidence type="ECO:0000313" key="11">
    <source>
        <dbReference type="EMBL" id="MFD2840846.1"/>
    </source>
</evidence>
<dbReference type="InterPro" id="IPR015797">
    <property type="entry name" value="NUDIX_hydrolase-like_dom_sf"/>
</dbReference>
<dbReference type="EMBL" id="JBHUOP010000004">
    <property type="protein sequence ID" value="MFD2840846.1"/>
    <property type="molecule type" value="Genomic_DNA"/>
</dbReference>
<evidence type="ECO:0000256" key="3">
    <source>
        <dbReference type="ARBA" id="ARBA00009595"/>
    </source>
</evidence>
<keyword evidence="8" id="KW-0520">NAD</keyword>
<dbReference type="SUPFAM" id="SSF55811">
    <property type="entry name" value="Nudix"/>
    <property type="match status" value="1"/>
</dbReference>
<evidence type="ECO:0000256" key="6">
    <source>
        <dbReference type="ARBA" id="ARBA00022801"/>
    </source>
</evidence>
<evidence type="ECO:0000256" key="4">
    <source>
        <dbReference type="ARBA" id="ARBA00012381"/>
    </source>
</evidence>
<evidence type="ECO:0000256" key="1">
    <source>
        <dbReference type="ARBA" id="ARBA00001946"/>
    </source>
</evidence>
<dbReference type="InterPro" id="IPR050241">
    <property type="entry name" value="NAD-cap_RNA_hydrolase_NudC"/>
</dbReference>
<dbReference type="Gene3D" id="3.90.79.10">
    <property type="entry name" value="Nucleoside Triphosphate Pyrophosphohydrolase"/>
    <property type="match status" value="1"/>
</dbReference>
<dbReference type="Proteomes" id="UP001597391">
    <property type="component" value="Unassembled WGS sequence"/>
</dbReference>
<comment type="cofactor">
    <cofactor evidence="1">
        <name>Mg(2+)</name>
        <dbReference type="ChEBI" id="CHEBI:18420"/>
    </cofactor>
</comment>
<dbReference type="RefSeq" id="WP_377466766.1">
    <property type="nucleotide sequence ID" value="NZ_JBHUOP010000004.1"/>
</dbReference>
<comment type="caution">
    <text evidence="11">The sequence shown here is derived from an EMBL/GenBank/DDBJ whole genome shotgun (WGS) entry which is preliminary data.</text>
</comment>
<evidence type="ECO:0000259" key="10">
    <source>
        <dbReference type="PROSITE" id="PS51462"/>
    </source>
</evidence>
<gene>
    <name evidence="11" type="primary">nudC</name>
    <name evidence="11" type="ORF">ACFSYH_09715</name>
</gene>
<comment type="cofactor">
    <cofactor evidence="2">
        <name>Zn(2+)</name>
        <dbReference type="ChEBI" id="CHEBI:29105"/>
    </cofactor>
</comment>
<proteinExistence type="inferred from homology"/>
<dbReference type="InterPro" id="IPR049734">
    <property type="entry name" value="NudC-like_C"/>
</dbReference>
<keyword evidence="7" id="KW-0460">Magnesium</keyword>
<evidence type="ECO:0000313" key="12">
    <source>
        <dbReference type="Proteomes" id="UP001597391"/>
    </source>
</evidence>
<accession>A0ABW5XED0</accession>
<dbReference type="Pfam" id="PF09297">
    <property type="entry name" value="Zn_ribbon_NUD"/>
    <property type="match status" value="1"/>
</dbReference>
<dbReference type="InterPro" id="IPR015376">
    <property type="entry name" value="Znr_NADH_PPase"/>
</dbReference>
<comment type="catalytic activity">
    <reaction evidence="9">
        <text>a 5'-end NAD(+)-phospho-ribonucleoside in mRNA + H2O = a 5'-end phospho-adenosine-phospho-ribonucleoside in mRNA + beta-nicotinamide D-ribonucleotide + 2 H(+)</text>
        <dbReference type="Rhea" id="RHEA:60876"/>
        <dbReference type="Rhea" id="RHEA-COMP:15698"/>
        <dbReference type="Rhea" id="RHEA-COMP:15719"/>
        <dbReference type="ChEBI" id="CHEBI:14649"/>
        <dbReference type="ChEBI" id="CHEBI:15377"/>
        <dbReference type="ChEBI" id="CHEBI:15378"/>
        <dbReference type="ChEBI" id="CHEBI:144029"/>
        <dbReference type="ChEBI" id="CHEBI:144051"/>
    </reaction>
    <physiologicalReaction direction="left-to-right" evidence="9">
        <dbReference type="Rhea" id="RHEA:60877"/>
    </physiologicalReaction>
</comment>
<dbReference type="CDD" id="cd03429">
    <property type="entry name" value="NUDIX_NADH_pyrophosphatase_Nudt13"/>
    <property type="match status" value="1"/>
</dbReference>
<dbReference type="PANTHER" id="PTHR42904:SF6">
    <property type="entry name" value="NAD-CAPPED RNA HYDROLASE NUDT12"/>
    <property type="match status" value="1"/>
</dbReference>
<dbReference type="InterPro" id="IPR000086">
    <property type="entry name" value="NUDIX_hydrolase_dom"/>
</dbReference>
<evidence type="ECO:0000256" key="8">
    <source>
        <dbReference type="ARBA" id="ARBA00023027"/>
    </source>
</evidence>
<evidence type="ECO:0000256" key="7">
    <source>
        <dbReference type="ARBA" id="ARBA00022842"/>
    </source>
</evidence>
<evidence type="ECO:0000256" key="2">
    <source>
        <dbReference type="ARBA" id="ARBA00001947"/>
    </source>
</evidence>
<sequence>MHSDRFPFALPHLDRNALARSERGFLERIRREPSTRIAAVYDRQLAVVPAGGGETGERLRWFIADEFPGFLREHPETLWLYLGRQDGVDVVAIVIPELVEGMSTREWRTGVVWRELRQFVEGGAWSECEVALPAVALANWHVTALFCGRCGGRTQLSQSGWVRVCENCSVEHFPRTDAAVIMAVVDEDDRLLLGNSTKWPRNRFSTLAGFVEPGETLEAAVRREVLEETSVRVSDVAYWESQPWPFPASLMLGYFARAVSHSIVVEEDEIREARWFTRAELRDGAERGSIGLPGATTIARGLIEVWLAGEHRL</sequence>
<dbReference type="GO" id="GO:0016787">
    <property type="term" value="F:hydrolase activity"/>
    <property type="evidence" value="ECO:0007669"/>
    <property type="project" value="UniProtKB-KW"/>
</dbReference>
<evidence type="ECO:0000256" key="5">
    <source>
        <dbReference type="ARBA" id="ARBA00022723"/>
    </source>
</evidence>
<dbReference type="EC" id="3.6.1.22" evidence="4"/>
<protein>
    <recommendedName>
        <fullName evidence="4">NAD(+) diphosphatase</fullName>
        <ecNumber evidence="4">3.6.1.22</ecNumber>
    </recommendedName>
</protein>
<feature type="domain" description="Nudix hydrolase" evidence="10">
    <location>
        <begin position="174"/>
        <end position="299"/>
    </location>
</feature>
<comment type="similarity">
    <text evidence="3">Belongs to the Nudix hydrolase family. NudC subfamily.</text>
</comment>
<keyword evidence="5" id="KW-0479">Metal-binding</keyword>
<dbReference type="Pfam" id="PF00293">
    <property type="entry name" value="NUDIX"/>
    <property type="match status" value="1"/>
</dbReference>